<feature type="transmembrane region" description="Helical" evidence="7">
    <location>
        <begin position="178"/>
        <end position="199"/>
    </location>
</feature>
<feature type="transmembrane region" description="Helical" evidence="7">
    <location>
        <begin position="12"/>
        <end position="45"/>
    </location>
</feature>
<evidence type="ECO:0000256" key="7">
    <source>
        <dbReference type="SAM" id="Phobius"/>
    </source>
</evidence>
<dbReference type="AlphaFoldDB" id="X1SQP6"/>
<dbReference type="GO" id="GO:0022857">
    <property type="term" value="F:transmembrane transporter activity"/>
    <property type="evidence" value="ECO:0007669"/>
    <property type="project" value="TreeGrafter"/>
</dbReference>
<evidence type="ECO:0000256" key="6">
    <source>
        <dbReference type="ARBA" id="ARBA00023136"/>
    </source>
</evidence>
<feature type="non-terminal residue" evidence="9">
    <location>
        <position position="236"/>
    </location>
</feature>
<gene>
    <name evidence="9" type="ORF">S12H4_09211</name>
</gene>
<feature type="domain" description="TRAP C4-dicarboxylate transport system permease DctM subunit" evidence="8">
    <location>
        <begin position="15"/>
        <end position="235"/>
    </location>
</feature>
<evidence type="ECO:0000313" key="9">
    <source>
        <dbReference type="EMBL" id="GAI70134.1"/>
    </source>
</evidence>
<keyword evidence="3" id="KW-0997">Cell inner membrane</keyword>
<comment type="caution">
    <text evidence="9">The sequence shown here is derived from an EMBL/GenBank/DDBJ whole genome shotgun (WGS) entry which is preliminary data.</text>
</comment>
<dbReference type="EMBL" id="BARW01003695">
    <property type="protein sequence ID" value="GAI70134.1"/>
    <property type="molecule type" value="Genomic_DNA"/>
</dbReference>
<dbReference type="PANTHER" id="PTHR33362:SF7">
    <property type="entry name" value="SLL1103 PROTEIN"/>
    <property type="match status" value="1"/>
</dbReference>
<evidence type="ECO:0000256" key="2">
    <source>
        <dbReference type="ARBA" id="ARBA00022475"/>
    </source>
</evidence>
<accession>X1SQP6</accession>
<name>X1SQP6_9ZZZZ</name>
<evidence type="ECO:0000259" key="8">
    <source>
        <dbReference type="Pfam" id="PF06808"/>
    </source>
</evidence>
<reference evidence="9" key="1">
    <citation type="journal article" date="2014" name="Front. Microbiol.">
        <title>High frequency of phylogenetically diverse reductive dehalogenase-homologous genes in deep subseafloor sedimentary metagenomes.</title>
        <authorList>
            <person name="Kawai M."/>
            <person name="Futagami T."/>
            <person name="Toyoda A."/>
            <person name="Takaki Y."/>
            <person name="Nishi S."/>
            <person name="Hori S."/>
            <person name="Arai W."/>
            <person name="Tsubouchi T."/>
            <person name="Morono Y."/>
            <person name="Uchiyama I."/>
            <person name="Ito T."/>
            <person name="Fujiyama A."/>
            <person name="Inagaki F."/>
            <person name="Takami H."/>
        </authorList>
    </citation>
    <scope>NUCLEOTIDE SEQUENCE</scope>
    <source>
        <strain evidence="9">Expedition CK06-06</strain>
    </source>
</reference>
<comment type="subcellular location">
    <subcellularLocation>
        <location evidence="1">Cell inner membrane</location>
        <topology evidence="1">Multi-pass membrane protein</topology>
    </subcellularLocation>
</comment>
<keyword evidence="5 7" id="KW-1133">Transmembrane helix</keyword>
<feature type="transmembrane region" description="Helical" evidence="7">
    <location>
        <begin position="144"/>
        <end position="166"/>
    </location>
</feature>
<evidence type="ECO:0000256" key="1">
    <source>
        <dbReference type="ARBA" id="ARBA00004429"/>
    </source>
</evidence>
<organism evidence="9">
    <name type="scientific">marine sediment metagenome</name>
    <dbReference type="NCBI Taxonomy" id="412755"/>
    <lineage>
        <taxon>unclassified sequences</taxon>
        <taxon>metagenomes</taxon>
        <taxon>ecological metagenomes</taxon>
    </lineage>
</organism>
<keyword evidence="6 7" id="KW-0472">Membrane</keyword>
<feature type="transmembrane region" description="Helical" evidence="7">
    <location>
        <begin position="119"/>
        <end position="137"/>
    </location>
</feature>
<dbReference type="InterPro" id="IPR010656">
    <property type="entry name" value="DctM"/>
</dbReference>
<dbReference type="Pfam" id="PF06808">
    <property type="entry name" value="DctM"/>
    <property type="match status" value="1"/>
</dbReference>
<keyword evidence="2" id="KW-1003">Cell membrane</keyword>
<evidence type="ECO:0000256" key="5">
    <source>
        <dbReference type="ARBA" id="ARBA00022989"/>
    </source>
</evidence>
<feature type="transmembrane region" description="Helical" evidence="7">
    <location>
        <begin position="93"/>
        <end position="113"/>
    </location>
</feature>
<dbReference type="GO" id="GO:0005886">
    <property type="term" value="C:plasma membrane"/>
    <property type="evidence" value="ECO:0007669"/>
    <property type="project" value="UniProtKB-SubCell"/>
</dbReference>
<evidence type="ECO:0000256" key="4">
    <source>
        <dbReference type="ARBA" id="ARBA00022692"/>
    </source>
</evidence>
<sequence length="236" mass="24640">MISLDPAIIAIILFVSCLTVLVAGLPVAFTLGGVSVIFVVLFMGWDKLPIIAGSAFSLMTQIVLVAVPLFIFMAEILRGSGIAEALFVSVRRIFGGTPGGLAMGVILICTLIAAMSGVAAAGVLTMGILALPIMLRLGYDKTMAIGPVMAGGSLGILIPPSVSFVFYGALAKISVGRLFAGGMIPGLTLALLYMVYIGIRCRLKPELGPPLPPEERVGWKEKITSLRGVVLPMLLI</sequence>
<proteinExistence type="predicted"/>
<keyword evidence="4 7" id="KW-0812">Transmembrane</keyword>
<feature type="transmembrane region" description="Helical" evidence="7">
    <location>
        <begin position="51"/>
        <end position="72"/>
    </location>
</feature>
<dbReference type="PANTHER" id="PTHR33362">
    <property type="entry name" value="SIALIC ACID TRAP TRANSPORTER PERMEASE PROTEIN SIAT-RELATED"/>
    <property type="match status" value="1"/>
</dbReference>
<evidence type="ECO:0000256" key="3">
    <source>
        <dbReference type="ARBA" id="ARBA00022519"/>
    </source>
</evidence>
<dbReference type="InterPro" id="IPR004681">
    <property type="entry name" value="TRAP_DctM"/>
</dbReference>
<protein>
    <recommendedName>
        <fullName evidence="8">TRAP C4-dicarboxylate transport system permease DctM subunit domain-containing protein</fullName>
    </recommendedName>
</protein>